<dbReference type="HAMAP" id="MF_01161">
    <property type="entry name" value="tRNA_Ile_lys_synt"/>
    <property type="match status" value="1"/>
</dbReference>
<dbReference type="PANTHER" id="PTHR43033:SF1">
    <property type="entry name" value="TRNA(ILE)-LYSIDINE SYNTHASE-RELATED"/>
    <property type="match status" value="1"/>
</dbReference>
<accession>A0A9W5W734</accession>
<dbReference type="NCBIfam" id="TIGR02432">
    <property type="entry name" value="lysidine_TilS_N"/>
    <property type="match status" value="1"/>
</dbReference>
<dbReference type="SUPFAM" id="SSF82829">
    <property type="entry name" value="MesJ substrate recognition domain-like"/>
    <property type="match status" value="1"/>
</dbReference>
<dbReference type="Gene3D" id="3.30.465.60">
    <property type="match status" value="1"/>
</dbReference>
<evidence type="ECO:0000256" key="4">
    <source>
        <dbReference type="ARBA" id="ARBA00022694"/>
    </source>
</evidence>
<evidence type="ECO:0000256" key="2">
    <source>
        <dbReference type="ARBA" id="ARBA00022490"/>
    </source>
</evidence>
<dbReference type="CDD" id="cd01992">
    <property type="entry name" value="TilS_N"/>
    <property type="match status" value="1"/>
</dbReference>
<evidence type="ECO:0000256" key="3">
    <source>
        <dbReference type="ARBA" id="ARBA00022598"/>
    </source>
</evidence>
<comment type="caution">
    <text evidence="10">The sequence shown here is derived from an EMBL/GenBank/DDBJ whole genome shotgun (WGS) entry which is preliminary data.</text>
</comment>
<dbReference type="OrthoDB" id="9807403at2"/>
<dbReference type="SMART" id="SM00977">
    <property type="entry name" value="TilS_C"/>
    <property type="match status" value="1"/>
</dbReference>
<dbReference type="Gene3D" id="3.40.50.620">
    <property type="entry name" value="HUPs"/>
    <property type="match status" value="1"/>
</dbReference>
<keyword evidence="11" id="KW-1185">Reference proteome</keyword>
<proteinExistence type="inferred from homology"/>
<organism evidence="10 11">
    <name type="scientific">Paenibacillus darwinianus</name>
    <dbReference type="NCBI Taxonomy" id="1380763"/>
    <lineage>
        <taxon>Bacteria</taxon>
        <taxon>Bacillati</taxon>
        <taxon>Bacillota</taxon>
        <taxon>Bacilli</taxon>
        <taxon>Bacillales</taxon>
        <taxon>Paenibacillaceae</taxon>
        <taxon>Paenibacillus</taxon>
    </lineage>
</organism>
<keyword evidence="2 8" id="KW-0963">Cytoplasm</keyword>
<comment type="similarity">
    <text evidence="8">Belongs to the tRNA(Ile)-lysidine synthase family.</text>
</comment>
<evidence type="ECO:0000259" key="9">
    <source>
        <dbReference type="SMART" id="SM00977"/>
    </source>
</evidence>
<comment type="function">
    <text evidence="8">Ligates lysine onto the cytidine present at position 34 of the AUA codon-specific tRNA(Ile) that contains the anticodon CAU, in an ATP-dependent manner. Cytidine is converted to lysidine, thus changing the amino acid specificity of the tRNA from methionine to isoleucine.</text>
</comment>
<keyword evidence="6 8" id="KW-0067">ATP-binding</keyword>
<dbReference type="GO" id="GO:0005524">
    <property type="term" value="F:ATP binding"/>
    <property type="evidence" value="ECO:0007669"/>
    <property type="project" value="UniProtKB-UniRule"/>
</dbReference>
<evidence type="ECO:0000313" key="10">
    <source>
        <dbReference type="EMBL" id="EXX87597.1"/>
    </source>
</evidence>
<keyword evidence="5 8" id="KW-0547">Nucleotide-binding</keyword>
<comment type="catalytic activity">
    <reaction evidence="7 8">
        <text>cytidine(34) in tRNA(Ile2) + L-lysine + ATP = lysidine(34) in tRNA(Ile2) + AMP + diphosphate + H(+)</text>
        <dbReference type="Rhea" id="RHEA:43744"/>
        <dbReference type="Rhea" id="RHEA-COMP:10625"/>
        <dbReference type="Rhea" id="RHEA-COMP:10670"/>
        <dbReference type="ChEBI" id="CHEBI:15378"/>
        <dbReference type="ChEBI" id="CHEBI:30616"/>
        <dbReference type="ChEBI" id="CHEBI:32551"/>
        <dbReference type="ChEBI" id="CHEBI:33019"/>
        <dbReference type="ChEBI" id="CHEBI:82748"/>
        <dbReference type="ChEBI" id="CHEBI:83665"/>
        <dbReference type="ChEBI" id="CHEBI:456215"/>
        <dbReference type="EC" id="6.3.4.19"/>
    </reaction>
</comment>
<dbReference type="PANTHER" id="PTHR43033">
    <property type="entry name" value="TRNA(ILE)-LYSIDINE SYNTHASE-RELATED"/>
    <property type="match status" value="1"/>
</dbReference>
<evidence type="ECO:0000256" key="8">
    <source>
        <dbReference type="HAMAP-Rule" id="MF_01161"/>
    </source>
</evidence>
<dbReference type="EC" id="6.3.4.19" evidence="8"/>
<feature type="domain" description="Lysidine-tRNA(Ile) synthetase C-terminal" evidence="9">
    <location>
        <begin position="394"/>
        <end position="469"/>
    </location>
</feature>
<dbReference type="InterPro" id="IPR015262">
    <property type="entry name" value="tRNA_Ile_lys_synt_subst-bd"/>
</dbReference>
<dbReference type="GO" id="GO:0006400">
    <property type="term" value="P:tRNA modification"/>
    <property type="evidence" value="ECO:0007669"/>
    <property type="project" value="UniProtKB-UniRule"/>
</dbReference>
<dbReference type="GO" id="GO:0032267">
    <property type="term" value="F:tRNA(Ile)-lysidine synthase activity"/>
    <property type="evidence" value="ECO:0007669"/>
    <property type="project" value="UniProtKB-EC"/>
</dbReference>
<name>A0A9W5W734_9BACL</name>
<dbReference type="InterPro" id="IPR012795">
    <property type="entry name" value="tRNA_Ile_lys_synt_N"/>
</dbReference>
<evidence type="ECO:0000313" key="11">
    <source>
        <dbReference type="Proteomes" id="UP000053750"/>
    </source>
</evidence>
<dbReference type="AlphaFoldDB" id="A0A9W5W734"/>
<dbReference type="SUPFAM" id="SSF56037">
    <property type="entry name" value="PheT/TilS domain"/>
    <property type="match status" value="1"/>
</dbReference>
<feature type="binding site" evidence="8">
    <location>
        <begin position="29"/>
        <end position="34"/>
    </location>
    <ligand>
        <name>ATP</name>
        <dbReference type="ChEBI" id="CHEBI:30616"/>
    </ligand>
</feature>
<dbReference type="RefSeq" id="WP_081793724.1">
    <property type="nucleotide sequence ID" value="NZ_KK082166.1"/>
</dbReference>
<dbReference type="EMBL" id="JFHU01000151">
    <property type="protein sequence ID" value="EXX87597.1"/>
    <property type="molecule type" value="Genomic_DNA"/>
</dbReference>
<dbReference type="InterPro" id="IPR011063">
    <property type="entry name" value="TilS/TtcA_N"/>
</dbReference>
<gene>
    <name evidence="8" type="primary">tilS</name>
    <name evidence="10" type="ORF">BG53_03870</name>
</gene>
<dbReference type="Pfam" id="PF11734">
    <property type="entry name" value="TilS_C"/>
    <property type="match status" value="1"/>
</dbReference>
<dbReference type="NCBIfam" id="TIGR02433">
    <property type="entry name" value="lysidine_TilS_C"/>
    <property type="match status" value="1"/>
</dbReference>
<dbReference type="GO" id="GO:0005737">
    <property type="term" value="C:cytoplasm"/>
    <property type="evidence" value="ECO:0007669"/>
    <property type="project" value="UniProtKB-SubCell"/>
</dbReference>
<evidence type="ECO:0000256" key="5">
    <source>
        <dbReference type="ARBA" id="ARBA00022741"/>
    </source>
</evidence>
<dbReference type="InterPro" id="IPR012094">
    <property type="entry name" value="tRNA_Ile_lys_synt"/>
</dbReference>
<evidence type="ECO:0000256" key="6">
    <source>
        <dbReference type="ARBA" id="ARBA00022840"/>
    </source>
</evidence>
<dbReference type="SUPFAM" id="SSF52402">
    <property type="entry name" value="Adenine nucleotide alpha hydrolases-like"/>
    <property type="match status" value="1"/>
</dbReference>
<protein>
    <recommendedName>
        <fullName evidence="8">tRNA(Ile)-lysidine synthase</fullName>
        <ecNumber evidence="8">6.3.4.19</ecNumber>
    </recommendedName>
    <alternativeName>
        <fullName evidence="8">tRNA(Ile)-2-lysyl-cytidine synthase</fullName>
    </alternativeName>
    <alternativeName>
        <fullName evidence="8">tRNA(Ile)-lysidine synthetase</fullName>
    </alternativeName>
</protein>
<dbReference type="InterPro" id="IPR014729">
    <property type="entry name" value="Rossmann-like_a/b/a_fold"/>
</dbReference>
<reference evidence="10 11" key="1">
    <citation type="submission" date="2014-02" db="EMBL/GenBank/DDBJ databases">
        <title>Genome sequence of Paenibacillus darwinianus reveals adaptive mechanisms for survival in Antarctic soils.</title>
        <authorList>
            <person name="Dsouza M."/>
            <person name="Taylor M.W."/>
            <person name="Turner S.J."/>
            <person name="Aislabie J."/>
        </authorList>
    </citation>
    <scope>NUCLEOTIDE SEQUENCE [LARGE SCALE GENOMIC DNA]</scope>
    <source>
        <strain evidence="10 11">CE1</strain>
    </source>
</reference>
<evidence type="ECO:0000256" key="1">
    <source>
        <dbReference type="ARBA" id="ARBA00004496"/>
    </source>
</evidence>
<dbReference type="Proteomes" id="UP000053750">
    <property type="component" value="Unassembled WGS sequence"/>
</dbReference>
<dbReference type="Pfam" id="PF09179">
    <property type="entry name" value="TilS"/>
    <property type="match status" value="1"/>
</dbReference>
<dbReference type="Pfam" id="PF01171">
    <property type="entry name" value="ATP_bind_3"/>
    <property type="match status" value="1"/>
</dbReference>
<comment type="domain">
    <text evidence="8">The N-terminal region contains the highly conserved SGGXDS motif, predicted to be a P-loop motif involved in ATP binding.</text>
</comment>
<evidence type="ECO:0000256" key="7">
    <source>
        <dbReference type="ARBA" id="ARBA00048539"/>
    </source>
</evidence>
<sequence>MEELVRRTRDTGRREELWLPGDKIVVAVSGGPDSTALLHVLYALASEESLHILAAHVDHGFRGAESAREAEAVRSLCGGLGIPCETVLFDVPAYIRETGMNPQAAAREKRYGFLHEVAERYGAARIALAHHADDQAETVLMRLLRGAGATGLSGMAAKRRERNVELIRPFLRMNKADLIAYCRMAGLTYCTDPSNEKRGYFRNRVRLDVLPFLEKYNPNIADSLVRLAEISAAENDYLDGAAEDVFRAAARRAGDGWAIGRQALLDLPVALQRRLIKLILNYLTLEKESISFERIERIRQAAIEPAPTTWSIDAGYGIRCLREYETLRWTREGAKPDDEPFFYTVRETKGWLFVAETPGELVIRVRDGRPRESERLAEGRASAEFDADQVPFPLTVRGRRPGDRMSVMGLNGTKKVQDMFVDAKIAPSVRDRLPLIWDAEGRLLWIPGLRRSSVAPVTAATQRRLRLEWKEASARGGEAMAELGGETDD</sequence>
<dbReference type="InterPro" id="IPR012796">
    <property type="entry name" value="Lysidine-tRNA-synth_C"/>
</dbReference>
<keyword evidence="3 8" id="KW-0436">Ligase</keyword>
<keyword evidence="4 8" id="KW-0819">tRNA processing</keyword>
<comment type="subcellular location">
    <subcellularLocation>
        <location evidence="1 8">Cytoplasm</location>
    </subcellularLocation>
</comment>